<organism evidence="2">
    <name type="scientific">uncultured Sporomusa sp</name>
    <dbReference type="NCBI Taxonomy" id="307249"/>
    <lineage>
        <taxon>Bacteria</taxon>
        <taxon>Bacillati</taxon>
        <taxon>Bacillota</taxon>
        <taxon>Negativicutes</taxon>
        <taxon>Selenomonadales</taxon>
        <taxon>Sporomusaceae</taxon>
        <taxon>Sporomusa</taxon>
        <taxon>environmental samples</taxon>
    </lineage>
</organism>
<dbReference type="InterPro" id="IPR048147">
    <property type="entry name" value="CBO0543-like"/>
</dbReference>
<accession>A0A212LXU8</accession>
<dbReference type="EMBL" id="FMJE01000005">
    <property type="protein sequence ID" value="SCM82352.1"/>
    <property type="molecule type" value="Genomic_DNA"/>
</dbReference>
<protein>
    <submittedName>
        <fullName evidence="2">Uncharacterized protein</fullName>
    </submittedName>
</protein>
<feature type="transmembrane region" description="Helical" evidence="1">
    <location>
        <begin position="84"/>
        <end position="109"/>
    </location>
</feature>
<evidence type="ECO:0000313" key="2">
    <source>
        <dbReference type="EMBL" id="SCM82352.1"/>
    </source>
</evidence>
<name>A0A212LXU8_9FIRM</name>
<proteinExistence type="predicted"/>
<dbReference type="RefSeq" id="WP_288185031.1">
    <property type="nucleotide sequence ID" value="NZ_LT608335.1"/>
</dbReference>
<feature type="transmembrane region" description="Helical" evidence="1">
    <location>
        <begin position="57"/>
        <end position="78"/>
    </location>
</feature>
<dbReference type="NCBIfam" id="NF041644">
    <property type="entry name" value="CBO0543_fam"/>
    <property type="match status" value="1"/>
</dbReference>
<keyword evidence="1" id="KW-0812">Transmembrane</keyword>
<keyword evidence="1" id="KW-1133">Transmembrane helix</keyword>
<sequence length="208" mass="23920">MADYTNVIHNLRLEQYSIVYAAWLENVFTTRWWLLVGLVITMYTLWWILVDKARIKTLLLYGSLVAVSRVILDVVMAINLGRWVYAVSLFPMAPDIFVHDLTVTPLTYMMVYQYSNNWKQFWIANLIGSSLIFYGILPLFEYLGIFKGFPGWSLTGSFLVIFIAAGVMRAIMVLIENVEDKAKAKVKQASEQTSFIAKPAMKPDRDKE</sequence>
<keyword evidence="1" id="KW-0472">Membrane</keyword>
<feature type="transmembrane region" description="Helical" evidence="1">
    <location>
        <begin position="32"/>
        <end position="50"/>
    </location>
</feature>
<reference evidence="2" key="1">
    <citation type="submission" date="2016-08" db="EMBL/GenBank/DDBJ databases">
        <authorList>
            <person name="Seilhamer J.J."/>
        </authorList>
    </citation>
    <scope>NUCLEOTIDE SEQUENCE</scope>
    <source>
        <strain evidence="2">86</strain>
    </source>
</reference>
<feature type="transmembrane region" description="Helical" evidence="1">
    <location>
        <begin position="121"/>
        <end position="140"/>
    </location>
</feature>
<dbReference type="AlphaFoldDB" id="A0A212LXU8"/>
<evidence type="ECO:0000256" key="1">
    <source>
        <dbReference type="SAM" id="Phobius"/>
    </source>
</evidence>
<gene>
    <name evidence="2" type="ORF">KL86SPO_50123</name>
</gene>
<feature type="transmembrane region" description="Helical" evidence="1">
    <location>
        <begin position="152"/>
        <end position="175"/>
    </location>
</feature>